<evidence type="ECO:0000259" key="1">
    <source>
        <dbReference type="Pfam" id="PF13336"/>
    </source>
</evidence>
<evidence type="ECO:0000313" key="2">
    <source>
        <dbReference type="EMBL" id="KAJ6250064.1"/>
    </source>
</evidence>
<reference evidence="2" key="1">
    <citation type="submission" date="2022-08" db="EMBL/GenBank/DDBJ databases">
        <title>Novel sulfate-reducing endosymbionts in the free-living metamonad Anaeramoeba.</title>
        <authorList>
            <person name="Jerlstrom-Hultqvist J."/>
            <person name="Cepicka I."/>
            <person name="Gallot-Lavallee L."/>
            <person name="Salas-Leiva D."/>
            <person name="Curtis B.A."/>
            <person name="Zahonova K."/>
            <person name="Pipaliya S."/>
            <person name="Dacks J."/>
            <person name="Roger A.J."/>
        </authorList>
    </citation>
    <scope>NUCLEOTIDE SEQUENCE</scope>
    <source>
        <strain evidence="2">Schooner1</strain>
    </source>
</reference>
<dbReference type="InterPro" id="IPR038460">
    <property type="entry name" value="AcetylCoA_hyd_C_sf"/>
</dbReference>
<proteinExistence type="predicted"/>
<dbReference type="Gene3D" id="3.40.1080.20">
    <property type="entry name" value="Acetyl-CoA hydrolase/transferase C-terminal domain"/>
    <property type="match status" value="1"/>
</dbReference>
<dbReference type="GO" id="GO:0016787">
    <property type="term" value="F:hydrolase activity"/>
    <property type="evidence" value="ECO:0007669"/>
    <property type="project" value="UniProtKB-KW"/>
</dbReference>
<keyword evidence="2" id="KW-0378">Hydrolase</keyword>
<dbReference type="SUPFAM" id="SSF100950">
    <property type="entry name" value="NagB/RpiA/CoA transferase-like"/>
    <property type="match status" value="1"/>
</dbReference>
<sequence>MGTGGIPDTVLNCLTNHKDLGVHTEMSCGGVIDLVEKGVITNRLLKFQPGFISATFVFGTQSLITNDPRNTSQNPKVTAINSAIEVDITGQVCGDSIGLRMYSGVGGKRDFEAGAAMLEGGKPIIALPSITRRGESRISNFLKPCSRGTII</sequence>
<dbReference type="EMBL" id="JAOAOG010000086">
    <property type="protein sequence ID" value="KAJ6250064.1"/>
    <property type="molecule type" value="Genomic_DNA"/>
</dbReference>
<dbReference type="Pfam" id="PF13336">
    <property type="entry name" value="AcetylCoA_hyd_C"/>
    <property type="match status" value="1"/>
</dbReference>
<dbReference type="Proteomes" id="UP001150062">
    <property type="component" value="Unassembled WGS sequence"/>
</dbReference>
<keyword evidence="3" id="KW-1185">Reference proteome</keyword>
<evidence type="ECO:0000313" key="3">
    <source>
        <dbReference type="Proteomes" id="UP001150062"/>
    </source>
</evidence>
<comment type="caution">
    <text evidence="2">The sequence shown here is derived from an EMBL/GenBank/DDBJ whole genome shotgun (WGS) entry which is preliminary data.</text>
</comment>
<organism evidence="2 3">
    <name type="scientific">Anaeramoeba flamelloides</name>
    <dbReference type="NCBI Taxonomy" id="1746091"/>
    <lineage>
        <taxon>Eukaryota</taxon>
        <taxon>Metamonada</taxon>
        <taxon>Anaeramoebidae</taxon>
        <taxon>Anaeramoeba</taxon>
    </lineage>
</organism>
<dbReference type="InterPro" id="IPR026888">
    <property type="entry name" value="AcetylCoA_hyd_C"/>
</dbReference>
<accession>A0ABQ8Z059</accession>
<dbReference type="PANTHER" id="PTHR21432:SF20">
    <property type="entry name" value="ACETYL-COA HYDROLASE"/>
    <property type="match status" value="1"/>
</dbReference>
<protein>
    <submittedName>
        <fullName evidence="2">Acetyl-coa hydrolase-related</fullName>
    </submittedName>
</protein>
<name>A0ABQ8Z059_9EUKA</name>
<dbReference type="PANTHER" id="PTHR21432">
    <property type="entry name" value="ACETYL-COA HYDROLASE-RELATED"/>
    <property type="match status" value="1"/>
</dbReference>
<dbReference type="InterPro" id="IPR046433">
    <property type="entry name" value="ActCoA_hydro"/>
</dbReference>
<gene>
    <name evidence="2" type="ORF">M0813_16410</name>
</gene>
<dbReference type="InterPro" id="IPR037171">
    <property type="entry name" value="NagB/RpiA_transferase-like"/>
</dbReference>
<feature type="domain" description="Acetyl-CoA hydrolase/transferase C-terminal" evidence="1">
    <location>
        <begin position="60"/>
        <end position="145"/>
    </location>
</feature>